<evidence type="ECO:0000313" key="2">
    <source>
        <dbReference type="EMBL" id="PZG00111.1"/>
    </source>
</evidence>
<gene>
    <name evidence="2" type="ORF">C1J01_48325</name>
</gene>
<name>A0A2W2CQG4_9ACTN</name>
<dbReference type="AlphaFoldDB" id="A0A2W2CQG4"/>
<feature type="compositionally biased region" description="Basic and acidic residues" evidence="1">
    <location>
        <begin position="249"/>
        <end position="261"/>
    </location>
</feature>
<feature type="region of interest" description="Disordered" evidence="1">
    <location>
        <begin position="237"/>
        <end position="261"/>
    </location>
</feature>
<reference evidence="2 3" key="1">
    <citation type="submission" date="2018-01" db="EMBL/GenBank/DDBJ databases">
        <title>Draft genome sequence of Nonomuraea sp. KC333.</title>
        <authorList>
            <person name="Sahin N."/>
            <person name="Saygin H."/>
            <person name="Ay H."/>
        </authorList>
    </citation>
    <scope>NUCLEOTIDE SEQUENCE [LARGE SCALE GENOMIC DNA]</scope>
    <source>
        <strain evidence="2 3">KC333</strain>
    </source>
</reference>
<proteinExistence type="predicted"/>
<protein>
    <submittedName>
        <fullName evidence="2">Uncharacterized protein</fullName>
    </submittedName>
</protein>
<feature type="non-terminal residue" evidence="2">
    <location>
        <position position="261"/>
    </location>
</feature>
<sequence length="261" mass="26806">MAQAAAVASGVMAYGVLLDPEYVGVLVACAPGVPRPPSPWIVDDDDPRLWWLERGDVTPYFMGPAPLLVALGADEEHVVLLDVLSGPVTVAVQGEPRLARAVVASVAAQLDARLPMGAVTVAAGVHDRHPGPDQATTIATARHRALTTGTPSFAVCAAFPGVPEGSAGSWPTAGVPEGSAGSWPAAPVRVVVSGAVRGTARLVVAHADGTVNVHGTPLRADARALPRALASMIRALPPYRTPDAPNDGLTERHLPTRDATP</sequence>
<organism evidence="2 3">
    <name type="scientific">Nonomuraea aridisoli</name>
    <dbReference type="NCBI Taxonomy" id="2070368"/>
    <lineage>
        <taxon>Bacteria</taxon>
        <taxon>Bacillati</taxon>
        <taxon>Actinomycetota</taxon>
        <taxon>Actinomycetes</taxon>
        <taxon>Streptosporangiales</taxon>
        <taxon>Streptosporangiaceae</taxon>
        <taxon>Nonomuraea</taxon>
    </lineage>
</organism>
<evidence type="ECO:0000313" key="3">
    <source>
        <dbReference type="Proteomes" id="UP000249304"/>
    </source>
</evidence>
<accession>A0A2W2CQG4</accession>
<dbReference type="EMBL" id="POUD01000616">
    <property type="protein sequence ID" value="PZG00111.1"/>
    <property type="molecule type" value="Genomic_DNA"/>
</dbReference>
<evidence type="ECO:0000256" key="1">
    <source>
        <dbReference type="SAM" id="MobiDB-lite"/>
    </source>
</evidence>
<comment type="caution">
    <text evidence="2">The sequence shown here is derived from an EMBL/GenBank/DDBJ whole genome shotgun (WGS) entry which is preliminary data.</text>
</comment>
<keyword evidence="3" id="KW-1185">Reference proteome</keyword>
<dbReference type="Proteomes" id="UP000249304">
    <property type="component" value="Unassembled WGS sequence"/>
</dbReference>